<reference evidence="1 2" key="1">
    <citation type="journal article" date="2012" name="J. Bacteriol.">
        <title>Complete genome sequence of Nocardia brasiliensis HUJEG-1.</title>
        <authorList>
            <person name="Vera-Cabrera L."/>
            <person name="Ortiz-Lopez R."/>
            <person name="Elizondo-Gonzalez R."/>
            <person name="Perez-Maya A.A."/>
            <person name="Ocampo-Candiani J."/>
        </authorList>
    </citation>
    <scope>NUCLEOTIDE SEQUENCE [LARGE SCALE GENOMIC DNA]</scope>
    <source>
        <strain evidence="2">ATCC 700358</strain>
    </source>
</reference>
<protein>
    <recommendedName>
        <fullName evidence="3">Tetratricopeptide repeat protein</fullName>
    </recommendedName>
</protein>
<dbReference type="Proteomes" id="UP000006304">
    <property type="component" value="Chromosome"/>
</dbReference>
<dbReference type="eggNOG" id="COG1219">
    <property type="taxonomic scope" value="Bacteria"/>
</dbReference>
<dbReference type="KEGG" id="nbr:O3I_005140"/>
<evidence type="ECO:0000313" key="2">
    <source>
        <dbReference type="Proteomes" id="UP000006304"/>
    </source>
</evidence>
<proteinExistence type="predicted"/>
<gene>
    <name evidence="1" type="ORF">O3I_005140</name>
</gene>
<organism evidence="1 2">
    <name type="scientific">Nocardia brasiliensis (strain ATCC 700358 / HUJEG-1)</name>
    <dbReference type="NCBI Taxonomy" id="1133849"/>
    <lineage>
        <taxon>Bacteria</taxon>
        <taxon>Bacillati</taxon>
        <taxon>Actinomycetota</taxon>
        <taxon>Actinomycetes</taxon>
        <taxon>Mycobacteriales</taxon>
        <taxon>Nocardiaceae</taxon>
        <taxon>Nocardia</taxon>
    </lineage>
</organism>
<dbReference type="AlphaFoldDB" id="K0ETJ4"/>
<dbReference type="HOGENOM" id="CLU_120515_0_0_11"/>
<evidence type="ECO:0000313" key="1">
    <source>
        <dbReference type="EMBL" id="AFT98990.1"/>
    </source>
</evidence>
<dbReference type="STRING" id="1133849.O3I_005140"/>
<evidence type="ECO:0008006" key="3">
    <source>
        <dbReference type="Google" id="ProtNLM"/>
    </source>
</evidence>
<name>K0ETJ4_NOCB7</name>
<keyword evidence="2" id="KW-1185">Reference proteome</keyword>
<dbReference type="EMBL" id="CP003876">
    <property type="protein sequence ID" value="AFT98990.1"/>
    <property type="molecule type" value="Genomic_DNA"/>
</dbReference>
<sequence length="182" mass="19535">MVLITFRGGGRGGEHGSNNPSKSIEHMCDTRRMADDRMADIFAAVRLGGGNPAAARQALEKLWDEIGEGGDPLHRCVIAHHLADLQGAAADALLWDRRALAAVFGPGIPLDEGLRSFLPSLYLNLADSHRRVGDFDTARMQLTIARGHLDVLAADAYGALIRSELERVESALARGSTEPLSS</sequence>
<accession>K0ETJ4</accession>